<protein>
    <recommendedName>
        <fullName evidence="4">HdeA/HdeB family protein</fullName>
    </recommendedName>
</protein>
<organism evidence="2 3">
    <name type="scientific">Salinihabitans flavidus</name>
    <dbReference type="NCBI Taxonomy" id="569882"/>
    <lineage>
        <taxon>Bacteria</taxon>
        <taxon>Pseudomonadati</taxon>
        <taxon>Pseudomonadota</taxon>
        <taxon>Alphaproteobacteria</taxon>
        <taxon>Rhodobacterales</taxon>
        <taxon>Roseobacteraceae</taxon>
        <taxon>Salinihabitans</taxon>
    </lineage>
</organism>
<gene>
    <name evidence="2" type="ORF">SAMN04490248_104103</name>
</gene>
<feature type="chain" id="PRO_5011588233" description="HdeA/HdeB family protein" evidence="1">
    <location>
        <begin position="20"/>
        <end position="97"/>
    </location>
</feature>
<name>A0A1H8P2F6_9RHOB</name>
<dbReference type="RefSeq" id="WP_093116138.1">
    <property type="nucleotide sequence ID" value="NZ_FODS01000004.1"/>
</dbReference>
<evidence type="ECO:0008006" key="4">
    <source>
        <dbReference type="Google" id="ProtNLM"/>
    </source>
</evidence>
<reference evidence="2 3" key="1">
    <citation type="submission" date="2016-10" db="EMBL/GenBank/DDBJ databases">
        <authorList>
            <person name="de Groot N.N."/>
        </authorList>
    </citation>
    <scope>NUCLEOTIDE SEQUENCE [LARGE SCALE GENOMIC DNA]</scope>
    <source>
        <strain evidence="2 3">DSM 27842</strain>
    </source>
</reference>
<keyword evidence="1" id="KW-0732">Signal</keyword>
<keyword evidence="3" id="KW-1185">Reference proteome</keyword>
<sequence>MRVLILSIVAGLLAAPALTAEESKNASCAVQAGIVDGAAQMRRDGRSEARTTRALTKAVEERYQPAVPHLVAWVYTLEKDALELEIGEAYAEQCLNH</sequence>
<feature type="signal peptide" evidence="1">
    <location>
        <begin position="1"/>
        <end position="19"/>
    </location>
</feature>
<evidence type="ECO:0000313" key="3">
    <source>
        <dbReference type="Proteomes" id="UP000198893"/>
    </source>
</evidence>
<proteinExistence type="predicted"/>
<dbReference type="Proteomes" id="UP000198893">
    <property type="component" value="Unassembled WGS sequence"/>
</dbReference>
<dbReference type="EMBL" id="FODS01000004">
    <property type="protein sequence ID" value="SEO35788.1"/>
    <property type="molecule type" value="Genomic_DNA"/>
</dbReference>
<dbReference type="STRING" id="569882.SAMN04490248_104103"/>
<evidence type="ECO:0000313" key="2">
    <source>
        <dbReference type="EMBL" id="SEO35788.1"/>
    </source>
</evidence>
<dbReference type="OrthoDB" id="7875126at2"/>
<accession>A0A1H8P2F6</accession>
<dbReference type="AlphaFoldDB" id="A0A1H8P2F6"/>
<evidence type="ECO:0000256" key="1">
    <source>
        <dbReference type="SAM" id="SignalP"/>
    </source>
</evidence>